<keyword evidence="2" id="KW-1185">Reference proteome</keyword>
<protein>
    <submittedName>
        <fullName evidence="1">Uncharacterized protein</fullName>
    </submittedName>
</protein>
<evidence type="ECO:0000313" key="1">
    <source>
        <dbReference type="EMBL" id="KAH7662023.1"/>
    </source>
</evidence>
<evidence type="ECO:0000313" key="2">
    <source>
        <dbReference type="Proteomes" id="UP000827976"/>
    </source>
</evidence>
<accession>A0ACB7UNK8</accession>
<dbReference type="Proteomes" id="UP000827976">
    <property type="component" value="Chromosome 15"/>
</dbReference>
<dbReference type="EMBL" id="CM037025">
    <property type="protein sequence ID" value="KAH7662023.1"/>
    <property type="molecule type" value="Genomic_DNA"/>
</dbReference>
<reference evidence="2" key="1">
    <citation type="journal article" date="2022" name="Nat. Commun.">
        <title>Chromosome evolution and the genetic basis of agronomically important traits in greater yam.</title>
        <authorList>
            <person name="Bredeson J.V."/>
            <person name="Lyons J.B."/>
            <person name="Oniyinde I.O."/>
            <person name="Okereke N.R."/>
            <person name="Kolade O."/>
            <person name="Nnabue I."/>
            <person name="Nwadili C.O."/>
            <person name="Hribova E."/>
            <person name="Parker M."/>
            <person name="Nwogha J."/>
            <person name="Shu S."/>
            <person name="Carlson J."/>
            <person name="Kariba R."/>
            <person name="Muthemba S."/>
            <person name="Knop K."/>
            <person name="Barton G.J."/>
            <person name="Sherwood A.V."/>
            <person name="Lopez-Montes A."/>
            <person name="Asiedu R."/>
            <person name="Jamnadass R."/>
            <person name="Muchugi A."/>
            <person name="Goodstein D."/>
            <person name="Egesi C.N."/>
            <person name="Featherston J."/>
            <person name="Asfaw A."/>
            <person name="Simpson G.G."/>
            <person name="Dolezel J."/>
            <person name="Hendre P.S."/>
            <person name="Van Deynze A."/>
            <person name="Kumar P.L."/>
            <person name="Obidiegwu J.E."/>
            <person name="Bhattacharjee R."/>
            <person name="Rokhsar D.S."/>
        </authorList>
    </citation>
    <scope>NUCLEOTIDE SEQUENCE [LARGE SCALE GENOMIC DNA]</scope>
    <source>
        <strain evidence="2">cv. TDa95/00328</strain>
    </source>
</reference>
<gene>
    <name evidence="1" type="ORF">IHE45_15G103100</name>
</gene>
<sequence>MFLDVLQFFRYMLHSGVALDEFSFTSICRSCLALGAFGNGLVVHCLVIKSGFGGNAFVVNGYAKAYDKCHFLRESLKVFVDVEHKDIVLVNSI</sequence>
<comment type="caution">
    <text evidence="1">The sequence shown here is derived from an EMBL/GenBank/DDBJ whole genome shotgun (WGS) entry which is preliminary data.</text>
</comment>
<name>A0ACB7UNK8_DIOAL</name>
<proteinExistence type="predicted"/>
<organism evidence="1 2">
    <name type="scientific">Dioscorea alata</name>
    <name type="common">Purple yam</name>
    <dbReference type="NCBI Taxonomy" id="55571"/>
    <lineage>
        <taxon>Eukaryota</taxon>
        <taxon>Viridiplantae</taxon>
        <taxon>Streptophyta</taxon>
        <taxon>Embryophyta</taxon>
        <taxon>Tracheophyta</taxon>
        <taxon>Spermatophyta</taxon>
        <taxon>Magnoliopsida</taxon>
        <taxon>Liliopsida</taxon>
        <taxon>Dioscoreales</taxon>
        <taxon>Dioscoreaceae</taxon>
        <taxon>Dioscorea</taxon>
    </lineage>
</organism>